<accession>A0A1S4AYJ4</accession>
<reference evidence="10" key="2">
    <citation type="submission" date="2025-08" db="UniProtKB">
        <authorList>
            <consortium name="RefSeq"/>
        </authorList>
    </citation>
    <scope>IDENTIFICATION</scope>
    <source>
        <tissue evidence="10">Leaf</tissue>
    </source>
</reference>
<feature type="domain" description="Reticulon" evidence="8">
    <location>
        <begin position="360"/>
        <end position="515"/>
    </location>
</feature>
<evidence type="ECO:0000256" key="2">
    <source>
        <dbReference type="ARBA" id="ARBA00022692"/>
    </source>
</evidence>
<dbReference type="InterPro" id="IPR044647">
    <property type="entry name" value="RTNLB17/18/21"/>
</dbReference>
<dbReference type="InterPro" id="IPR003388">
    <property type="entry name" value="Reticulon"/>
</dbReference>
<name>A0A1S4AYJ4_TOBAC</name>
<dbReference type="OrthoDB" id="567788at2759"/>
<keyword evidence="2 6" id="KW-0812">Transmembrane</keyword>
<feature type="region of interest" description="Disordered" evidence="7">
    <location>
        <begin position="39"/>
        <end position="100"/>
    </location>
</feature>
<feature type="transmembrane region" description="Helical" evidence="6">
    <location>
        <begin position="372"/>
        <end position="388"/>
    </location>
</feature>
<evidence type="ECO:0000256" key="3">
    <source>
        <dbReference type="ARBA" id="ARBA00022824"/>
    </source>
</evidence>
<evidence type="ECO:0000256" key="7">
    <source>
        <dbReference type="SAM" id="MobiDB-lite"/>
    </source>
</evidence>
<keyword evidence="9" id="KW-1185">Reference proteome</keyword>
<sequence length="615" mass="69707">MEVVNKRRSKISRNGVMSGSVWENRMKYDKVKGGIKVYSNSEKEEETPEVKNDEKTSTTTTIISTTSETNQVDKKLKMGSKSNLGVGGVMSGKRKTWKSESNFEGNSIQISRKRSELNKNLDEQCKELSTVSTEEMKKSPIQNKKSSVLLRKVKSEANKGANEDGNVKNSELRKVKSMSVNGNLRNSVQLVKAKSATSKEVEEKCKNFEENKVVVGVGVEESKKNLEKEENCKEFGICEEKVITSNVESQVKCSNKEKLNLENEEEWDEVFDEEIEKELSVDVIEINVAENKPKKIVIEEEKLLISNEKSVPISPIIKKQPSPISGQAKIHLQSPTRTKSVPVSDEFHTIPRQHSKLQSFVDLVMWKDASKSALIFGIGTFIIISSSYTQDLNISFISVVSYLGLVYLAAIFLFRSLNIHRGANNINESSEYVVGEEEAMWILKLILPYINECLLKIRALFSGDPATTMKMAVLLFILARCGSSITIWKMSKLGFFGVFIVPKVCSSYSTQLTAYGTFWIRRFRDAWESCTHKKAVAFAIFTLVWNLSSIAARIWAVFMLYVGFRYYQQKLMKEGWVSEEETTKAEDYWQGKIGGQRQIGRRSTLMESRKQKKTI</sequence>
<feature type="compositionally biased region" description="Low complexity" evidence="7">
    <location>
        <begin position="57"/>
        <end position="69"/>
    </location>
</feature>
<dbReference type="GeneID" id="107802707"/>
<dbReference type="GO" id="GO:0005789">
    <property type="term" value="C:endoplasmic reticulum membrane"/>
    <property type="evidence" value="ECO:0007669"/>
    <property type="project" value="UniProtKB-SubCell"/>
</dbReference>
<evidence type="ECO:0000256" key="4">
    <source>
        <dbReference type="ARBA" id="ARBA00022989"/>
    </source>
</evidence>
<feature type="transmembrane region" description="Helical" evidence="6">
    <location>
        <begin position="394"/>
        <end position="414"/>
    </location>
</feature>
<dbReference type="Proteomes" id="UP000790787">
    <property type="component" value="Chromosome 18"/>
</dbReference>
<gene>
    <name evidence="10" type="primary">LOC107802707</name>
</gene>
<feature type="transmembrane region" description="Helical" evidence="6">
    <location>
        <begin position="493"/>
        <end position="515"/>
    </location>
</feature>
<evidence type="ECO:0000313" key="10">
    <source>
        <dbReference type="RefSeq" id="XP_016481746.1"/>
    </source>
</evidence>
<keyword evidence="5 6" id="KW-0472">Membrane</keyword>
<dbReference type="KEGG" id="nta:107802707"/>
<evidence type="ECO:0000313" key="9">
    <source>
        <dbReference type="Proteomes" id="UP000790787"/>
    </source>
</evidence>
<feature type="transmembrane region" description="Helical" evidence="6">
    <location>
        <begin position="535"/>
        <end position="564"/>
    </location>
</feature>
<evidence type="ECO:0000256" key="5">
    <source>
        <dbReference type="ARBA" id="ARBA00023136"/>
    </source>
</evidence>
<evidence type="ECO:0000256" key="1">
    <source>
        <dbReference type="ARBA" id="ARBA00004477"/>
    </source>
</evidence>
<dbReference type="Pfam" id="PF02453">
    <property type="entry name" value="Reticulon"/>
    <property type="match status" value="1"/>
</dbReference>
<protein>
    <recommendedName>
        <fullName evidence="6">Reticulon-like protein</fullName>
    </recommendedName>
</protein>
<dbReference type="PaxDb" id="4097-A0A1S4AYJ4"/>
<dbReference type="STRING" id="4097.A0A1S4AYJ4"/>
<dbReference type="OMA" id="DSHRIPD"/>
<dbReference type="PANTHER" id="PTHR46626">
    <property type="entry name" value="RETICULON-LIKE PROTEIN B17"/>
    <property type="match status" value="1"/>
</dbReference>
<organism evidence="9 10">
    <name type="scientific">Nicotiana tabacum</name>
    <name type="common">Common tobacco</name>
    <dbReference type="NCBI Taxonomy" id="4097"/>
    <lineage>
        <taxon>Eukaryota</taxon>
        <taxon>Viridiplantae</taxon>
        <taxon>Streptophyta</taxon>
        <taxon>Embryophyta</taxon>
        <taxon>Tracheophyta</taxon>
        <taxon>Spermatophyta</taxon>
        <taxon>Magnoliopsida</taxon>
        <taxon>eudicotyledons</taxon>
        <taxon>Gunneridae</taxon>
        <taxon>Pentapetalae</taxon>
        <taxon>asterids</taxon>
        <taxon>lamiids</taxon>
        <taxon>Solanales</taxon>
        <taxon>Solanaceae</taxon>
        <taxon>Nicotianoideae</taxon>
        <taxon>Nicotianeae</taxon>
        <taxon>Nicotiana</taxon>
    </lineage>
</organism>
<keyword evidence="4 6" id="KW-1133">Transmembrane helix</keyword>
<reference evidence="9" key="1">
    <citation type="journal article" date="2014" name="Nat. Commun.">
        <title>The tobacco genome sequence and its comparison with those of tomato and potato.</title>
        <authorList>
            <person name="Sierro N."/>
            <person name="Battey J.N."/>
            <person name="Ouadi S."/>
            <person name="Bakaher N."/>
            <person name="Bovet L."/>
            <person name="Willig A."/>
            <person name="Goepfert S."/>
            <person name="Peitsch M.C."/>
            <person name="Ivanov N.V."/>
        </authorList>
    </citation>
    <scope>NUCLEOTIDE SEQUENCE [LARGE SCALE GENOMIC DNA]</scope>
</reference>
<dbReference type="RefSeq" id="XP_016481746.1">
    <property type="nucleotide sequence ID" value="XM_016626260.2"/>
</dbReference>
<evidence type="ECO:0000259" key="8">
    <source>
        <dbReference type="PROSITE" id="PS50845"/>
    </source>
</evidence>
<comment type="subcellular location">
    <subcellularLocation>
        <location evidence="1 6">Endoplasmic reticulum membrane</location>
        <topology evidence="1 6">Multi-pass membrane protein</topology>
    </subcellularLocation>
</comment>
<dbReference type="PROSITE" id="PS50845">
    <property type="entry name" value="RETICULON"/>
    <property type="match status" value="1"/>
</dbReference>
<keyword evidence="3 6" id="KW-0256">Endoplasmic reticulum</keyword>
<evidence type="ECO:0000256" key="6">
    <source>
        <dbReference type="RuleBase" id="RU363132"/>
    </source>
</evidence>
<dbReference type="RefSeq" id="XP_016481746.1">
    <property type="nucleotide sequence ID" value="XM_016626260.1"/>
</dbReference>
<dbReference type="AlphaFoldDB" id="A0A1S4AYJ4"/>
<dbReference type="PANTHER" id="PTHR46626:SF1">
    <property type="entry name" value="RETICULON-LIKE PROTEIN B21"/>
    <property type="match status" value="1"/>
</dbReference>
<proteinExistence type="predicted"/>